<dbReference type="EMBL" id="SLXQ01000004">
    <property type="protein sequence ID" value="TCP53656.1"/>
    <property type="molecule type" value="Genomic_DNA"/>
</dbReference>
<keyword evidence="4 8" id="KW-0812">Transmembrane</keyword>
<evidence type="ECO:0000256" key="8">
    <source>
        <dbReference type="SAM" id="Phobius"/>
    </source>
</evidence>
<keyword evidence="2" id="KW-1003">Cell membrane</keyword>
<sequence>MHALIDRRNAATRGAVAVDLGLYAGCTAFAAFTAVGSEFYGFRIWGWFATAAYGFALLHATWLLLSGTRANRGSGPLARLRSRWTPIAVIGIVGMLAPLAVLVVRRLTGRDWLNTPGSWSAQPEVWVIERAAKLLFTTGTPYTDIAALGRAAVVNDYTPYGPAMALFGLPRALFGDSPLTDARLVFALTAVLTVVGALRLLGWPHRAFAIPVRAAQLAVIFPLTAYTWAVAGPDLAIVGLIVLGIALAARDHAGWAALVLAIVLSAKLTALPAVVVVAVLVAARLGARGLGRFGAVHLLACAVLNIPVLLVAPRAYLDHVFLFPAGLAEVVSPAASPLPGHLLASAGSIGRVLGYVVLALAALAIAAWLLRRPPRTAADTALRCAIALATATLLVPATRFGYLVYPTVLLGAALCFSVAERTARPEDHTGDDHPVPVDRP</sequence>
<comment type="subcellular location">
    <subcellularLocation>
        <location evidence="1">Cell membrane</location>
        <topology evidence="1">Multi-pass membrane protein</topology>
    </subcellularLocation>
</comment>
<organism evidence="9 10">
    <name type="scientific">Tamaricihabitans halophyticus</name>
    <dbReference type="NCBI Taxonomy" id="1262583"/>
    <lineage>
        <taxon>Bacteria</taxon>
        <taxon>Bacillati</taxon>
        <taxon>Actinomycetota</taxon>
        <taxon>Actinomycetes</taxon>
        <taxon>Pseudonocardiales</taxon>
        <taxon>Pseudonocardiaceae</taxon>
        <taxon>Tamaricihabitans</taxon>
    </lineage>
</organism>
<keyword evidence="10" id="KW-1185">Reference proteome</keyword>
<gene>
    <name evidence="9" type="ORF">EV191_104225</name>
</gene>
<dbReference type="Pfam" id="PF09594">
    <property type="entry name" value="GT87"/>
    <property type="match status" value="1"/>
</dbReference>
<evidence type="ECO:0000256" key="4">
    <source>
        <dbReference type="ARBA" id="ARBA00022692"/>
    </source>
</evidence>
<feature type="transmembrane region" description="Helical" evidence="8">
    <location>
        <begin position="377"/>
        <end position="396"/>
    </location>
</feature>
<feature type="transmembrane region" description="Helical" evidence="8">
    <location>
        <begin position="86"/>
        <end position="104"/>
    </location>
</feature>
<evidence type="ECO:0000256" key="5">
    <source>
        <dbReference type="ARBA" id="ARBA00022989"/>
    </source>
</evidence>
<dbReference type="GO" id="GO:0005886">
    <property type="term" value="C:plasma membrane"/>
    <property type="evidence" value="ECO:0007669"/>
    <property type="project" value="UniProtKB-SubCell"/>
</dbReference>
<accession>A0A4V2SU85</accession>
<dbReference type="GO" id="GO:0016758">
    <property type="term" value="F:hexosyltransferase activity"/>
    <property type="evidence" value="ECO:0007669"/>
    <property type="project" value="InterPro"/>
</dbReference>
<dbReference type="Proteomes" id="UP000294911">
    <property type="component" value="Unassembled WGS sequence"/>
</dbReference>
<name>A0A4V2SU85_9PSEU</name>
<evidence type="ECO:0000313" key="10">
    <source>
        <dbReference type="Proteomes" id="UP000294911"/>
    </source>
</evidence>
<feature type="transmembrane region" description="Helical" evidence="8">
    <location>
        <begin position="255"/>
        <end position="283"/>
    </location>
</feature>
<feature type="transmembrane region" description="Helical" evidence="8">
    <location>
        <begin position="352"/>
        <end position="370"/>
    </location>
</feature>
<evidence type="ECO:0000256" key="2">
    <source>
        <dbReference type="ARBA" id="ARBA00022475"/>
    </source>
</evidence>
<evidence type="ECO:0000256" key="3">
    <source>
        <dbReference type="ARBA" id="ARBA00022679"/>
    </source>
</evidence>
<reference evidence="9 10" key="1">
    <citation type="submission" date="2019-03" db="EMBL/GenBank/DDBJ databases">
        <title>Genomic Encyclopedia of Type Strains, Phase IV (KMG-IV): sequencing the most valuable type-strain genomes for metagenomic binning, comparative biology and taxonomic classification.</title>
        <authorList>
            <person name="Goeker M."/>
        </authorList>
    </citation>
    <scope>NUCLEOTIDE SEQUENCE [LARGE SCALE GENOMIC DNA]</scope>
    <source>
        <strain evidence="9 10">DSM 45765</strain>
    </source>
</reference>
<evidence type="ECO:0000256" key="1">
    <source>
        <dbReference type="ARBA" id="ARBA00004651"/>
    </source>
</evidence>
<keyword evidence="5 8" id="KW-1133">Transmembrane helix</keyword>
<keyword evidence="3" id="KW-0808">Transferase</keyword>
<comment type="similarity">
    <text evidence="7">Belongs to the glycosyltransferase 87 family.</text>
</comment>
<feature type="transmembrane region" description="Helical" evidence="8">
    <location>
        <begin position="184"/>
        <end position="202"/>
    </location>
</feature>
<proteinExistence type="inferred from homology"/>
<feature type="transmembrane region" description="Helical" evidence="8">
    <location>
        <begin position="12"/>
        <end position="32"/>
    </location>
</feature>
<protein>
    <submittedName>
        <fullName evidence="9">Uncharacterized protein DUF2029</fullName>
    </submittedName>
</protein>
<comment type="caution">
    <text evidence="9">The sequence shown here is derived from an EMBL/GenBank/DDBJ whole genome shotgun (WGS) entry which is preliminary data.</text>
</comment>
<evidence type="ECO:0000256" key="6">
    <source>
        <dbReference type="ARBA" id="ARBA00023136"/>
    </source>
</evidence>
<dbReference type="InterPro" id="IPR018584">
    <property type="entry name" value="GT87"/>
</dbReference>
<feature type="transmembrane region" description="Helical" evidence="8">
    <location>
        <begin position="223"/>
        <end position="249"/>
    </location>
</feature>
<feature type="transmembrane region" description="Helical" evidence="8">
    <location>
        <begin position="295"/>
        <end position="317"/>
    </location>
</feature>
<evidence type="ECO:0000313" key="9">
    <source>
        <dbReference type="EMBL" id="TCP53656.1"/>
    </source>
</evidence>
<evidence type="ECO:0000256" key="7">
    <source>
        <dbReference type="ARBA" id="ARBA00024033"/>
    </source>
</evidence>
<dbReference type="AlphaFoldDB" id="A0A4V2SU85"/>
<keyword evidence="6 8" id="KW-0472">Membrane</keyword>
<feature type="transmembrane region" description="Helical" evidence="8">
    <location>
        <begin position="44"/>
        <end position="65"/>
    </location>
</feature>